<dbReference type="AlphaFoldDB" id="A0AA36M9I4"/>
<proteinExistence type="predicted"/>
<gene>
    <name evidence="2" type="ORF">CYNAS_LOCUS16472</name>
</gene>
<name>A0AA36M9I4_CYLNA</name>
<dbReference type="SUPFAM" id="SSF54427">
    <property type="entry name" value="NTF2-like"/>
    <property type="match status" value="1"/>
</dbReference>
<feature type="domain" description="DUF4440" evidence="1">
    <location>
        <begin position="16"/>
        <end position="119"/>
    </location>
</feature>
<keyword evidence="3" id="KW-1185">Reference proteome</keyword>
<evidence type="ECO:0000313" key="3">
    <source>
        <dbReference type="Proteomes" id="UP001176961"/>
    </source>
</evidence>
<protein>
    <recommendedName>
        <fullName evidence="1">DUF4440 domain-containing protein</fullName>
    </recommendedName>
</protein>
<sequence length="129" mass="15060">MSCYKDAESIVKPFLEQHRKDYNEGNFDKLAEYYHPDAILVVAGKKGTYGRDAIKQEKMEYSERTGKASHGSLKLSNENYQMTDDFIFYCGDSEYQTEKAGKLKAKFSKIFKKTNGKYLLLREQWNLEE</sequence>
<organism evidence="2 3">
    <name type="scientific">Cylicocyclus nassatus</name>
    <name type="common">Nematode worm</name>
    <dbReference type="NCBI Taxonomy" id="53992"/>
    <lineage>
        <taxon>Eukaryota</taxon>
        <taxon>Metazoa</taxon>
        <taxon>Ecdysozoa</taxon>
        <taxon>Nematoda</taxon>
        <taxon>Chromadorea</taxon>
        <taxon>Rhabditida</taxon>
        <taxon>Rhabditina</taxon>
        <taxon>Rhabditomorpha</taxon>
        <taxon>Strongyloidea</taxon>
        <taxon>Strongylidae</taxon>
        <taxon>Cylicocyclus</taxon>
    </lineage>
</organism>
<dbReference type="InterPro" id="IPR032710">
    <property type="entry name" value="NTF2-like_dom_sf"/>
</dbReference>
<evidence type="ECO:0000259" key="1">
    <source>
        <dbReference type="Pfam" id="PF14534"/>
    </source>
</evidence>
<dbReference type="Pfam" id="PF14534">
    <property type="entry name" value="DUF4440"/>
    <property type="match status" value="1"/>
</dbReference>
<reference evidence="2" key="1">
    <citation type="submission" date="2023-07" db="EMBL/GenBank/DDBJ databases">
        <authorList>
            <consortium name="CYATHOMIX"/>
        </authorList>
    </citation>
    <scope>NUCLEOTIDE SEQUENCE</scope>
    <source>
        <strain evidence="2">N/A</strain>
    </source>
</reference>
<evidence type="ECO:0000313" key="2">
    <source>
        <dbReference type="EMBL" id="CAJ0604489.1"/>
    </source>
</evidence>
<dbReference type="InterPro" id="IPR027843">
    <property type="entry name" value="DUF4440"/>
</dbReference>
<accession>A0AA36M9I4</accession>
<dbReference type="EMBL" id="CATQJL010000305">
    <property type="protein sequence ID" value="CAJ0604489.1"/>
    <property type="molecule type" value="Genomic_DNA"/>
</dbReference>
<comment type="caution">
    <text evidence="2">The sequence shown here is derived from an EMBL/GenBank/DDBJ whole genome shotgun (WGS) entry which is preliminary data.</text>
</comment>
<dbReference type="Gene3D" id="3.10.450.50">
    <property type="match status" value="1"/>
</dbReference>
<dbReference type="Proteomes" id="UP001176961">
    <property type="component" value="Unassembled WGS sequence"/>
</dbReference>